<reference evidence="1 2" key="1">
    <citation type="journal article" date="2018" name="Science">
        <title>The opium poppy genome and morphinan production.</title>
        <authorList>
            <person name="Guo L."/>
            <person name="Winzer T."/>
            <person name="Yang X."/>
            <person name="Li Y."/>
            <person name="Ning Z."/>
            <person name="He Z."/>
            <person name="Teodor R."/>
            <person name="Lu Y."/>
            <person name="Bowser T.A."/>
            <person name="Graham I.A."/>
            <person name="Ye K."/>
        </authorList>
    </citation>
    <scope>NUCLEOTIDE SEQUENCE [LARGE SCALE GENOMIC DNA]</scope>
    <source>
        <strain evidence="2">cv. HN1</strain>
        <tissue evidence="1">Leaves</tissue>
    </source>
</reference>
<gene>
    <name evidence="1" type="ORF">C5167_037838</name>
</gene>
<sequence length="91" mass="10504">MEFEKEELDMDVGVCKITECQDVEILDVINNKDQKSEVAEVAQCRKVGVKFNKVKLKTQIKTQRSFHALVVQAAGYEKLIFDQKDVRNMLQ</sequence>
<evidence type="ECO:0000313" key="2">
    <source>
        <dbReference type="Proteomes" id="UP000316621"/>
    </source>
</evidence>
<dbReference type="Gramene" id="RZC44892">
    <property type="protein sequence ID" value="RZC44892"/>
    <property type="gene ID" value="C5167_037838"/>
</dbReference>
<dbReference type="EMBL" id="CM010715">
    <property type="protein sequence ID" value="RZC44892.1"/>
    <property type="molecule type" value="Genomic_DNA"/>
</dbReference>
<dbReference type="AlphaFoldDB" id="A0A4Y7IAZ5"/>
<organism evidence="1 2">
    <name type="scientific">Papaver somniferum</name>
    <name type="common">Opium poppy</name>
    <dbReference type="NCBI Taxonomy" id="3469"/>
    <lineage>
        <taxon>Eukaryota</taxon>
        <taxon>Viridiplantae</taxon>
        <taxon>Streptophyta</taxon>
        <taxon>Embryophyta</taxon>
        <taxon>Tracheophyta</taxon>
        <taxon>Spermatophyta</taxon>
        <taxon>Magnoliopsida</taxon>
        <taxon>Ranunculales</taxon>
        <taxon>Papaveraceae</taxon>
        <taxon>Papaveroideae</taxon>
        <taxon>Papaver</taxon>
    </lineage>
</organism>
<accession>A0A4Y7IAZ5</accession>
<keyword evidence="2" id="KW-1185">Reference proteome</keyword>
<protein>
    <submittedName>
        <fullName evidence="1">Uncharacterized protein</fullName>
    </submittedName>
</protein>
<evidence type="ECO:0000313" key="1">
    <source>
        <dbReference type="EMBL" id="RZC44892.1"/>
    </source>
</evidence>
<name>A0A4Y7IAZ5_PAPSO</name>
<dbReference type="Proteomes" id="UP000316621">
    <property type="component" value="Chromosome 1"/>
</dbReference>
<proteinExistence type="predicted"/>